<comment type="caution">
    <text evidence="1">The sequence shown here is derived from an EMBL/GenBank/DDBJ whole genome shotgun (WGS) entry which is preliminary data.</text>
</comment>
<dbReference type="EMBL" id="SRMA01026113">
    <property type="protein sequence ID" value="TRY87630.1"/>
    <property type="molecule type" value="Genomic_DNA"/>
</dbReference>
<evidence type="ECO:0000313" key="2">
    <source>
        <dbReference type="Proteomes" id="UP000316079"/>
    </source>
</evidence>
<dbReference type="AlphaFoldDB" id="A0A553QCG3"/>
<sequence>MKGLKKIRNPDRMYRTAVGYTGHVPPKSVSDDTDNNTSCLADDLLNVTDVATDGDEHPEPVKEAMGLEKEDEGQISLGLLLLKRSHCWLSEEKSGFKLHDLEVPSRH</sequence>
<dbReference type="Proteomes" id="UP000316079">
    <property type="component" value="Unassembled WGS sequence"/>
</dbReference>
<gene>
    <name evidence="1" type="ORF">DNTS_009332</name>
</gene>
<keyword evidence="2" id="KW-1185">Reference proteome</keyword>
<reference evidence="1 2" key="1">
    <citation type="journal article" date="2019" name="Sci. Data">
        <title>Hybrid genome assembly and annotation of Danionella translucida.</title>
        <authorList>
            <person name="Kadobianskyi M."/>
            <person name="Schulze L."/>
            <person name="Schuelke M."/>
            <person name="Judkewitz B."/>
        </authorList>
    </citation>
    <scope>NUCLEOTIDE SEQUENCE [LARGE SCALE GENOMIC DNA]</scope>
    <source>
        <strain evidence="1 2">Bolton</strain>
    </source>
</reference>
<dbReference type="STRING" id="623744.A0A553QCG3"/>
<dbReference type="OrthoDB" id="407555at2759"/>
<name>A0A553QCG3_9TELE</name>
<accession>A0A553QCG3</accession>
<proteinExistence type="predicted"/>
<evidence type="ECO:0000313" key="1">
    <source>
        <dbReference type="EMBL" id="TRY87630.1"/>
    </source>
</evidence>
<organism evidence="1 2">
    <name type="scientific">Danionella cerebrum</name>
    <dbReference type="NCBI Taxonomy" id="2873325"/>
    <lineage>
        <taxon>Eukaryota</taxon>
        <taxon>Metazoa</taxon>
        <taxon>Chordata</taxon>
        <taxon>Craniata</taxon>
        <taxon>Vertebrata</taxon>
        <taxon>Euteleostomi</taxon>
        <taxon>Actinopterygii</taxon>
        <taxon>Neopterygii</taxon>
        <taxon>Teleostei</taxon>
        <taxon>Ostariophysi</taxon>
        <taxon>Cypriniformes</taxon>
        <taxon>Danionidae</taxon>
        <taxon>Danioninae</taxon>
        <taxon>Danionella</taxon>
    </lineage>
</organism>
<protein>
    <submittedName>
        <fullName evidence="1">Uncharacterized protein</fullName>
    </submittedName>
</protein>